<accession>A0A1M6R829</accession>
<evidence type="ECO:0000313" key="1">
    <source>
        <dbReference type="EMBL" id="SHK28629.1"/>
    </source>
</evidence>
<dbReference type="AlphaFoldDB" id="A0A1M6R829"/>
<evidence type="ECO:0000313" key="2">
    <source>
        <dbReference type="Proteomes" id="UP000183975"/>
    </source>
</evidence>
<reference evidence="1 2" key="1">
    <citation type="submission" date="2016-11" db="EMBL/GenBank/DDBJ databases">
        <authorList>
            <person name="Jaros S."/>
            <person name="Januszkiewicz K."/>
            <person name="Wedrychowicz H."/>
        </authorList>
    </citation>
    <scope>NUCLEOTIDE SEQUENCE [LARGE SCALE GENOMIC DNA]</scope>
    <source>
        <strain evidence="1 2">DSM 14214</strain>
    </source>
</reference>
<gene>
    <name evidence="1" type="ORF">SAMN02745138_01480</name>
</gene>
<sequence>MKTVYEIMHGNRKVAWIDTQGHCKIYYKSFMPFSLYLEETENDIDTLVNNITNFYHWCASRILTLDRQYAKAILNSIGASQAFTDKERAGIALTYRCLSLTDIYWVRQKKEKIFFDEVNLYENHLDNALVDVSLKGKQLTVHNEHLENEFAKDLSTNGCFPKAWIRNNDNFQLYKDGGREVVENEILASKVCQCFDCKQVTYTLGEYDGEPVSVSDIMTTKERSIVSREAFEIYAVNKEIDPMKYILKLDAYSFYMMNILDYLVGNVDRHWGNWGFLIDNQKNKLLCLHPLMDFNQSFQAYDTIEGARCQTVLPLHISQKEAAVEAVKKIGMNQITEIDPAWFAGKEKEYKMLLDRLHILKTYVK</sequence>
<evidence type="ECO:0008006" key="3">
    <source>
        <dbReference type="Google" id="ProtNLM"/>
    </source>
</evidence>
<dbReference type="Gene3D" id="1.10.1070.20">
    <property type="match status" value="1"/>
</dbReference>
<dbReference type="Proteomes" id="UP000183975">
    <property type="component" value="Unassembled WGS sequence"/>
</dbReference>
<protein>
    <recommendedName>
        <fullName evidence="3">HipA-like C-terminal domain-containing protein</fullName>
    </recommendedName>
</protein>
<proteinExistence type="predicted"/>
<name>A0A1M6R829_9FIRM</name>
<organism evidence="1 2">
    <name type="scientific">Anaerotignum lactatifermentans DSM 14214</name>
    <dbReference type="NCBI Taxonomy" id="1121323"/>
    <lineage>
        <taxon>Bacteria</taxon>
        <taxon>Bacillati</taxon>
        <taxon>Bacillota</taxon>
        <taxon>Clostridia</taxon>
        <taxon>Lachnospirales</taxon>
        <taxon>Anaerotignaceae</taxon>
        <taxon>Anaerotignum</taxon>
    </lineage>
</organism>
<dbReference type="EMBL" id="FRAH01000022">
    <property type="protein sequence ID" value="SHK28629.1"/>
    <property type="molecule type" value="Genomic_DNA"/>
</dbReference>
<keyword evidence="2" id="KW-1185">Reference proteome</keyword>